<keyword evidence="4" id="KW-0472">Membrane</keyword>
<gene>
    <name evidence="6" type="ORF">P8625_03315</name>
</gene>
<feature type="transmembrane region" description="Helical" evidence="4">
    <location>
        <begin position="261"/>
        <end position="285"/>
    </location>
</feature>
<evidence type="ECO:0000259" key="5">
    <source>
        <dbReference type="SMART" id="SM00534"/>
    </source>
</evidence>
<dbReference type="SMART" id="SM00534">
    <property type="entry name" value="MUTSac"/>
    <property type="match status" value="1"/>
</dbReference>
<dbReference type="SUPFAM" id="SSF52540">
    <property type="entry name" value="P-loop containing nucleoside triphosphate hydrolases"/>
    <property type="match status" value="1"/>
</dbReference>
<keyword evidence="7" id="KW-1185">Reference proteome</keyword>
<dbReference type="SUPFAM" id="SSF48334">
    <property type="entry name" value="DNA repair protein MutS, domain III"/>
    <property type="match status" value="1"/>
</dbReference>
<keyword evidence="4" id="KW-0812">Transmembrane</keyword>
<dbReference type="Pfam" id="PF00488">
    <property type="entry name" value="MutS_V"/>
    <property type="match status" value="1"/>
</dbReference>
<dbReference type="InterPro" id="IPR027417">
    <property type="entry name" value="P-loop_NTPase"/>
</dbReference>
<evidence type="ECO:0000256" key="4">
    <source>
        <dbReference type="SAM" id="Phobius"/>
    </source>
</evidence>
<feature type="transmembrane region" description="Helical" evidence="4">
    <location>
        <begin position="165"/>
        <end position="194"/>
    </location>
</feature>
<accession>A0ABY8L448</accession>
<keyword evidence="1" id="KW-0547">Nucleotide-binding</keyword>
<dbReference type="InterPro" id="IPR000432">
    <property type="entry name" value="DNA_mismatch_repair_MutS_C"/>
</dbReference>
<protein>
    <submittedName>
        <fullName evidence="6">DNA mismatch repair protein MutS</fullName>
    </submittedName>
</protein>
<dbReference type="Proteomes" id="UP001232001">
    <property type="component" value="Chromosome"/>
</dbReference>
<evidence type="ECO:0000313" key="6">
    <source>
        <dbReference type="EMBL" id="WGH76208.1"/>
    </source>
</evidence>
<organism evidence="6 7">
    <name type="scientific">Tenacibaculum tangerinum</name>
    <dbReference type="NCBI Taxonomy" id="3038772"/>
    <lineage>
        <taxon>Bacteria</taxon>
        <taxon>Pseudomonadati</taxon>
        <taxon>Bacteroidota</taxon>
        <taxon>Flavobacteriia</taxon>
        <taxon>Flavobacteriales</taxon>
        <taxon>Flavobacteriaceae</taxon>
        <taxon>Tenacibaculum</taxon>
    </lineage>
</organism>
<evidence type="ECO:0000256" key="3">
    <source>
        <dbReference type="ARBA" id="ARBA00023125"/>
    </source>
</evidence>
<evidence type="ECO:0000313" key="7">
    <source>
        <dbReference type="Proteomes" id="UP001232001"/>
    </source>
</evidence>
<proteinExistence type="predicted"/>
<dbReference type="InterPro" id="IPR036187">
    <property type="entry name" value="DNA_mismatch_repair_MutS_sf"/>
</dbReference>
<reference evidence="6 7" key="1">
    <citation type="submission" date="2023-04" db="EMBL/GenBank/DDBJ databases">
        <title>Tenacibaculum tangerinum sp. nov., isolated from sea tidal flat of South Korea.</title>
        <authorList>
            <person name="Lee S.H."/>
            <person name="Kim J.-J."/>
        </authorList>
    </citation>
    <scope>NUCLEOTIDE SEQUENCE [LARGE SCALE GENOMIC DNA]</scope>
    <source>
        <strain evidence="6 7">GRR-S3-23</strain>
    </source>
</reference>
<dbReference type="PANTHER" id="PTHR11361">
    <property type="entry name" value="DNA MISMATCH REPAIR PROTEIN MUTS FAMILY MEMBER"/>
    <property type="match status" value="1"/>
</dbReference>
<evidence type="ECO:0000256" key="1">
    <source>
        <dbReference type="ARBA" id="ARBA00022741"/>
    </source>
</evidence>
<dbReference type="PANTHER" id="PTHR11361:SF152">
    <property type="entry name" value="DNA MISMATCH REPAIR PROTEIN"/>
    <property type="match status" value="1"/>
</dbReference>
<sequence length="556" mass="64641">MIKDIIFQIKYSFSQISFNRKRELNQRLKESFGKLKDDSFDFNNIEKYFRNKDNSKAYQVLSDKTCNDLDFDDLFMFLDRTHSKVGQQYFYNNLRTIKVNEKQTKLNEEIVTELSKNFKLRISVQKKLEKLKHKDAYYITTLFQEEHINQPKWFFIIKLLSFTSLLSLIFGFFNPIFFIVLLGVFCVNFVLHYWNKNNLVQYVSSIPQLLRLNNIASHLFTNPLFKKINPDLPKSIKLINEVKNRMSFFQLEAKLQGEFEIIAWFIFEIFKTMFLLEPLLLFGVLKRLNKKREEIENVFKFVGHIDMLISIASLRNGLKTFCLPIINDGDKIIVENISHPLIFNCTTNSIKISEKSILLTGSNMSGKTSFIRAIGLNVITGFTINTCFAKSMTFPLLKVFSAIRISDDLMNDKSYYFEEVLTIKEMLKESASKNKNLFLLDEIFKGTNTVERISAGKSVLSALSKNNNKILVSTHDIELTDMLSDEYDLYHFSETVNDKNVGFDYKLKVGKLKNRNAIRILEINDYPKGVVKEAIEIAKELDKTYLAKNTTGNNGS</sequence>
<dbReference type="RefSeq" id="WP_279652077.1">
    <property type="nucleotide sequence ID" value="NZ_CP122539.1"/>
</dbReference>
<dbReference type="Gene3D" id="1.10.1420.10">
    <property type="match status" value="1"/>
</dbReference>
<dbReference type="EMBL" id="CP122539">
    <property type="protein sequence ID" value="WGH76208.1"/>
    <property type="molecule type" value="Genomic_DNA"/>
</dbReference>
<name>A0ABY8L448_9FLAO</name>
<keyword evidence="4" id="KW-1133">Transmembrane helix</keyword>
<dbReference type="InterPro" id="IPR045076">
    <property type="entry name" value="MutS"/>
</dbReference>
<keyword evidence="3" id="KW-0238">DNA-binding</keyword>
<dbReference type="Gene3D" id="3.40.50.300">
    <property type="entry name" value="P-loop containing nucleotide triphosphate hydrolases"/>
    <property type="match status" value="1"/>
</dbReference>
<keyword evidence="2" id="KW-0067">ATP-binding</keyword>
<feature type="domain" description="DNA mismatch repair proteins mutS family" evidence="5">
    <location>
        <begin position="354"/>
        <end position="539"/>
    </location>
</feature>
<evidence type="ECO:0000256" key="2">
    <source>
        <dbReference type="ARBA" id="ARBA00022840"/>
    </source>
</evidence>